<evidence type="ECO:0000256" key="1">
    <source>
        <dbReference type="ARBA" id="ARBA00010688"/>
    </source>
</evidence>
<dbReference type="InterPro" id="IPR011611">
    <property type="entry name" value="PfkB_dom"/>
</dbReference>
<evidence type="ECO:0000256" key="2">
    <source>
        <dbReference type="ARBA" id="ARBA00022679"/>
    </source>
</evidence>
<gene>
    <name evidence="5" type="ORF">NE663_01800</name>
</gene>
<dbReference type="PROSITE" id="PS00584">
    <property type="entry name" value="PFKB_KINASES_2"/>
    <property type="match status" value="1"/>
</dbReference>
<comment type="caution">
    <text evidence="5">The sequence shown here is derived from an EMBL/GenBank/DDBJ whole genome shotgun (WGS) entry which is preliminary data.</text>
</comment>
<evidence type="ECO:0000313" key="6">
    <source>
        <dbReference type="Proteomes" id="UP001524435"/>
    </source>
</evidence>
<evidence type="ECO:0000313" key="5">
    <source>
        <dbReference type="EMBL" id="MCQ5120993.1"/>
    </source>
</evidence>
<comment type="similarity">
    <text evidence="1">Belongs to the carbohydrate kinase PfkB family.</text>
</comment>
<organism evidence="5 6">
    <name type="scientific">Massilicoli timonensis</name>
    <dbReference type="NCBI Taxonomy" id="2015901"/>
    <lineage>
        <taxon>Bacteria</taxon>
        <taxon>Bacillati</taxon>
        <taxon>Bacillota</taxon>
        <taxon>Erysipelotrichia</taxon>
        <taxon>Erysipelotrichales</taxon>
        <taxon>Erysipelotrichaceae</taxon>
        <taxon>Massilicoli</taxon>
    </lineage>
</organism>
<dbReference type="PROSITE" id="PS00583">
    <property type="entry name" value="PFKB_KINASES_1"/>
    <property type="match status" value="1"/>
</dbReference>
<dbReference type="RefSeq" id="WP_102266844.1">
    <property type="nucleotide sequence ID" value="NZ_CANTYB010000023.1"/>
</dbReference>
<keyword evidence="3 5" id="KW-0418">Kinase</keyword>
<keyword evidence="6" id="KW-1185">Reference proteome</keyword>
<dbReference type="PANTHER" id="PTHR43085">
    <property type="entry name" value="HEXOKINASE FAMILY MEMBER"/>
    <property type="match status" value="1"/>
</dbReference>
<evidence type="ECO:0000256" key="3">
    <source>
        <dbReference type="ARBA" id="ARBA00022777"/>
    </source>
</evidence>
<accession>A0ABT1SIE2</accession>
<feature type="domain" description="Carbohydrate kinase PfkB" evidence="4">
    <location>
        <begin position="3"/>
        <end position="308"/>
    </location>
</feature>
<dbReference type="Gene3D" id="3.40.1190.20">
    <property type="match status" value="1"/>
</dbReference>
<dbReference type="InterPro" id="IPR029056">
    <property type="entry name" value="Ribokinase-like"/>
</dbReference>
<proteinExistence type="inferred from homology"/>
<dbReference type="InterPro" id="IPR002173">
    <property type="entry name" value="Carboh/pur_kinase_PfkB_CS"/>
</dbReference>
<reference evidence="5 6" key="1">
    <citation type="submission" date="2022-06" db="EMBL/GenBank/DDBJ databases">
        <title>Isolation of gut microbiota from human fecal samples.</title>
        <authorList>
            <person name="Pamer E.G."/>
            <person name="Barat B."/>
            <person name="Waligurski E."/>
            <person name="Medina S."/>
            <person name="Paddock L."/>
            <person name="Mostad J."/>
        </authorList>
    </citation>
    <scope>NUCLEOTIDE SEQUENCE [LARGE SCALE GENOMIC DNA]</scope>
    <source>
        <strain evidence="5 6">DFI.6.1</strain>
    </source>
</reference>
<keyword evidence="2" id="KW-0808">Transferase</keyword>
<dbReference type="CDD" id="cd01167">
    <property type="entry name" value="bac_FRK"/>
    <property type="match status" value="1"/>
</dbReference>
<dbReference type="PANTHER" id="PTHR43085:SF54">
    <property type="entry name" value="PUTATIVE-RELATED"/>
    <property type="match status" value="1"/>
</dbReference>
<dbReference type="GO" id="GO:0016301">
    <property type="term" value="F:kinase activity"/>
    <property type="evidence" value="ECO:0007669"/>
    <property type="project" value="UniProtKB-KW"/>
</dbReference>
<protein>
    <submittedName>
        <fullName evidence="5">Carbohydrate kinase</fullName>
    </submittedName>
</protein>
<dbReference type="InterPro" id="IPR050306">
    <property type="entry name" value="PfkB_Carbo_kinase"/>
</dbReference>
<evidence type="ECO:0000259" key="4">
    <source>
        <dbReference type="Pfam" id="PF00294"/>
    </source>
</evidence>
<dbReference type="Pfam" id="PF00294">
    <property type="entry name" value="PfkB"/>
    <property type="match status" value="1"/>
</dbReference>
<dbReference type="EMBL" id="JANGCH010000002">
    <property type="protein sequence ID" value="MCQ5120993.1"/>
    <property type="molecule type" value="Genomic_DNA"/>
</dbReference>
<dbReference type="Proteomes" id="UP001524435">
    <property type="component" value="Unassembled WGS sequence"/>
</dbReference>
<name>A0ABT1SIE2_9FIRM</name>
<sequence>MWKLCTIGEALIDFVPMEAGKRLKDVVCFRRVAGGAPANVAYAYAHLGGRAKLITKLGRDAFGDHIVDTLQKGHVDVSSIVRTSHYDTALAFVSLSADGSRDFQFYRRTSADLQLGYEELDETAKDFDVLHFCSVALQKDPMRECHRKLIEAARRKQKLICFDPNLRFSLWEEEQALKEQVRAFLPYADIVKIADDELSFISGRETIEAALPFFFAFPHCQMVLYTKGGKGAELFTRTRHVKVDGCAVDVLDTTGAGDGFVAAFLYRLGEKTKPLDALDERDLEDALRFANTFAALSARHLGAMDAYPSLAEVEAYSMKRSASNL</sequence>
<dbReference type="SUPFAM" id="SSF53613">
    <property type="entry name" value="Ribokinase-like"/>
    <property type="match status" value="1"/>
</dbReference>